<protein>
    <submittedName>
        <fullName evidence="1">Uncharacterized protein</fullName>
    </submittedName>
</protein>
<proteinExistence type="predicted"/>
<dbReference type="AlphaFoldDB" id="M6K9T0"/>
<comment type="caution">
    <text evidence="1">The sequence shown here is derived from an EMBL/GenBank/DDBJ whole genome shotgun (WGS) entry which is preliminary data.</text>
</comment>
<name>M6K9T0_LEPIR</name>
<evidence type="ECO:0000313" key="1">
    <source>
        <dbReference type="EMBL" id="EMN30901.1"/>
    </source>
</evidence>
<dbReference type="Proteomes" id="UP000012137">
    <property type="component" value="Unassembled WGS sequence"/>
</dbReference>
<gene>
    <name evidence="1" type="ORF">LEP1GSC083_2203</name>
</gene>
<accession>M6K9T0</accession>
<organism evidence="1 2">
    <name type="scientific">Leptospira interrogans serovar Pyrogenes str. L0374</name>
    <dbReference type="NCBI Taxonomy" id="1049928"/>
    <lineage>
        <taxon>Bacteria</taxon>
        <taxon>Pseudomonadati</taxon>
        <taxon>Spirochaetota</taxon>
        <taxon>Spirochaetia</taxon>
        <taxon>Leptospirales</taxon>
        <taxon>Leptospiraceae</taxon>
        <taxon>Leptospira</taxon>
    </lineage>
</organism>
<evidence type="ECO:0000313" key="2">
    <source>
        <dbReference type="Proteomes" id="UP000012137"/>
    </source>
</evidence>
<reference evidence="1 2" key="1">
    <citation type="submission" date="2013-01" db="EMBL/GenBank/DDBJ databases">
        <authorList>
            <person name="Harkins D.M."/>
            <person name="Durkin A.S."/>
            <person name="Brinkac L.M."/>
            <person name="Haft D.H."/>
            <person name="Selengut J.D."/>
            <person name="Sanka R."/>
            <person name="DePew J."/>
            <person name="Purushe J."/>
            <person name="Peacock S.J."/>
            <person name="Thaipadungpanit J."/>
            <person name="Wuthiekanun V.W."/>
            <person name="Day N.P."/>
            <person name="Vinetz J.M."/>
            <person name="Sutton G.G."/>
            <person name="Nierman W.C."/>
            <person name="Fouts D.E."/>
        </authorList>
    </citation>
    <scope>NUCLEOTIDE SEQUENCE [LARGE SCALE GENOMIC DNA]</scope>
    <source>
        <strain evidence="1 2">L0374</strain>
    </source>
</reference>
<dbReference type="EMBL" id="AHMZ02000068">
    <property type="protein sequence ID" value="EMN30901.1"/>
    <property type="molecule type" value="Genomic_DNA"/>
</dbReference>
<sequence>MISYLVFGSIFADPLKNYDAEISEYTNKDSSFFPIRKNVKLNNYFLNLLKIGRKKNILSIITKTNLT</sequence>